<dbReference type="GO" id="GO:0008083">
    <property type="term" value="F:growth factor activity"/>
    <property type="evidence" value="ECO:0007669"/>
    <property type="project" value="InterPro"/>
</dbReference>
<reference evidence="4 5" key="1">
    <citation type="submission" date="2022-01" db="EMBL/GenBank/DDBJ databases">
        <title>A chromosome-scale genome assembly of the false clownfish, Amphiprion ocellaris.</title>
        <authorList>
            <person name="Ryu T."/>
        </authorList>
    </citation>
    <scope>NUCLEOTIDE SEQUENCE [LARGE SCALE GENOMIC DNA]</scope>
</reference>
<dbReference type="InterPro" id="IPR002209">
    <property type="entry name" value="Fibroblast_GF_fam"/>
</dbReference>
<keyword evidence="3" id="KW-0812">Transmembrane</keyword>
<dbReference type="Gene3D" id="2.80.10.50">
    <property type="match status" value="1"/>
</dbReference>
<dbReference type="RefSeq" id="XP_023149544.1">
    <property type="nucleotide sequence ID" value="XM_023293776.3"/>
</dbReference>
<dbReference type="Pfam" id="PF00167">
    <property type="entry name" value="FGF"/>
    <property type="match status" value="1"/>
</dbReference>
<gene>
    <name evidence="4" type="primary">FGF21</name>
</gene>
<organism evidence="4 5">
    <name type="scientific">Amphiprion ocellaris</name>
    <name type="common">Clown anemonefish</name>
    <dbReference type="NCBI Taxonomy" id="80972"/>
    <lineage>
        <taxon>Eukaryota</taxon>
        <taxon>Metazoa</taxon>
        <taxon>Chordata</taxon>
        <taxon>Craniata</taxon>
        <taxon>Vertebrata</taxon>
        <taxon>Euteleostomi</taxon>
        <taxon>Actinopterygii</taxon>
        <taxon>Neopterygii</taxon>
        <taxon>Teleostei</taxon>
        <taxon>Neoteleostei</taxon>
        <taxon>Acanthomorphata</taxon>
        <taxon>Ovalentaria</taxon>
        <taxon>Pomacentridae</taxon>
        <taxon>Amphiprion</taxon>
    </lineage>
</organism>
<dbReference type="CDD" id="cd23310">
    <property type="entry name" value="beta-trefoil_FGF19-like"/>
    <property type="match status" value="1"/>
</dbReference>
<evidence type="ECO:0000256" key="1">
    <source>
        <dbReference type="ARBA" id="ARBA00007936"/>
    </source>
</evidence>
<dbReference type="SUPFAM" id="SSF50353">
    <property type="entry name" value="Cytokine"/>
    <property type="match status" value="1"/>
</dbReference>
<dbReference type="Proteomes" id="UP001501940">
    <property type="component" value="Chromosome 18"/>
</dbReference>
<dbReference type="AlphaFoldDB" id="A0AAQ5YCA2"/>
<dbReference type="PROSITE" id="PS00247">
    <property type="entry name" value="HBGF_FGF"/>
    <property type="match status" value="1"/>
</dbReference>
<dbReference type="Ensembl" id="ENSAOCT00000077958.1">
    <property type="protein sequence ID" value="ENSAOCP00000049235.1"/>
    <property type="gene ID" value="ENSAOCG00000033175.1"/>
</dbReference>
<keyword evidence="3" id="KW-0472">Membrane</keyword>
<evidence type="ECO:0000313" key="4">
    <source>
        <dbReference type="Ensembl" id="ENSAOCP00000049235.1"/>
    </source>
</evidence>
<sequence length="206" mass="23142">MFLIPNHPFSYLSSLFLIFYLHFSLSFYLPDSNPLLSFNNQVREVHLYTENHRRGMYLQMTADGRVTGSDAQTPYSVLQLKSVKPGHVVIKGLSSSLFLCVDSGGHLRGQSQYSESDCAFKELLLADGYTRFLSSHYGFPVSLASKHSPDRLSVPFTRFLPIRNTLTEESVSEQPTNTERTFNMDSGDLLGMGLNSLVSPQFSVNK</sequence>
<feature type="transmembrane region" description="Helical" evidence="3">
    <location>
        <begin position="9"/>
        <end position="29"/>
    </location>
</feature>
<evidence type="ECO:0000313" key="5">
    <source>
        <dbReference type="Proteomes" id="UP001501940"/>
    </source>
</evidence>
<evidence type="ECO:0000256" key="2">
    <source>
        <dbReference type="RuleBase" id="RU049442"/>
    </source>
</evidence>
<proteinExistence type="inferred from homology"/>
<keyword evidence="5" id="KW-1185">Reference proteome</keyword>
<dbReference type="GeneID" id="111584608"/>
<dbReference type="PANTHER" id="PTHR11486">
    <property type="entry name" value="FIBROBLAST GROWTH FACTOR"/>
    <property type="match status" value="1"/>
</dbReference>
<reference evidence="4" key="2">
    <citation type="submission" date="2025-08" db="UniProtKB">
        <authorList>
            <consortium name="Ensembl"/>
        </authorList>
    </citation>
    <scope>IDENTIFICATION</scope>
</reference>
<comment type="similarity">
    <text evidence="1 2">Belongs to the heparin-binding growth factors family.</text>
</comment>
<dbReference type="InterPro" id="IPR008996">
    <property type="entry name" value="IL1/FGF"/>
</dbReference>
<dbReference type="GeneTree" id="ENSGT00940000167425"/>
<keyword evidence="3" id="KW-1133">Transmembrane helix</keyword>
<protein>
    <recommendedName>
        <fullName evidence="2">Fibroblast growth factor</fullName>
        <shortName evidence="2">FGF</shortName>
    </recommendedName>
</protein>
<dbReference type="SMART" id="SM00442">
    <property type="entry name" value="FGF"/>
    <property type="match status" value="1"/>
</dbReference>
<evidence type="ECO:0000256" key="3">
    <source>
        <dbReference type="SAM" id="Phobius"/>
    </source>
</evidence>
<reference evidence="4" key="3">
    <citation type="submission" date="2025-09" db="UniProtKB">
        <authorList>
            <consortium name="Ensembl"/>
        </authorList>
    </citation>
    <scope>IDENTIFICATION</scope>
</reference>
<name>A0AAQ5YCA2_AMPOC</name>
<accession>A0AAQ5YCA2</accession>